<name>A0A9W9RSC8_9EURO</name>
<evidence type="ECO:0000313" key="3">
    <source>
        <dbReference type="Proteomes" id="UP001147752"/>
    </source>
</evidence>
<proteinExistence type="predicted"/>
<reference evidence="2" key="1">
    <citation type="submission" date="2022-12" db="EMBL/GenBank/DDBJ databases">
        <authorList>
            <person name="Petersen C."/>
        </authorList>
    </citation>
    <scope>NUCLEOTIDE SEQUENCE</scope>
    <source>
        <strain evidence="2">IBT 3081</strain>
    </source>
</reference>
<sequence>MISGFDIPQRELVSLFTPEQVLTIETFEGLAARQSEMNVVTRTRRSEVEDNWHVMTSMPWPTMPPYPLYACRYNKRNILFTSMNEIPPISNRTITPHHRRRGFGWPSMKGDSYTEKHEVVFFASNPLLVFHNEREYEAIRMIGLLREAEAEKKTYESTFNRDYEFDLFPPALVHDSQHACLDQFHYGILDARITLHASDEAQEFGNRECLSQNLERLSLSPHKGAQPEDNSPLRLTGTGPGKAALSLLRGFRPLS</sequence>
<dbReference type="RefSeq" id="XP_056576977.1">
    <property type="nucleotide sequence ID" value="XM_056726126.1"/>
</dbReference>
<dbReference type="EMBL" id="JAPZBT010000003">
    <property type="protein sequence ID" value="KAJ5365510.1"/>
    <property type="molecule type" value="Genomic_DNA"/>
</dbReference>
<dbReference type="OrthoDB" id="6513042at2759"/>
<organism evidence="2 3">
    <name type="scientific">Penicillium concentricum</name>
    <dbReference type="NCBI Taxonomy" id="293559"/>
    <lineage>
        <taxon>Eukaryota</taxon>
        <taxon>Fungi</taxon>
        <taxon>Dikarya</taxon>
        <taxon>Ascomycota</taxon>
        <taxon>Pezizomycotina</taxon>
        <taxon>Eurotiomycetes</taxon>
        <taxon>Eurotiomycetidae</taxon>
        <taxon>Eurotiales</taxon>
        <taxon>Aspergillaceae</taxon>
        <taxon>Penicillium</taxon>
    </lineage>
</organism>
<dbReference type="GeneID" id="81465309"/>
<feature type="region of interest" description="Disordered" evidence="1">
    <location>
        <begin position="220"/>
        <end position="241"/>
    </location>
</feature>
<dbReference type="AlphaFoldDB" id="A0A9W9RSC8"/>
<protein>
    <submittedName>
        <fullName evidence="2">Uncharacterized protein</fullName>
    </submittedName>
</protein>
<gene>
    <name evidence="2" type="ORF">N7517_008396</name>
</gene>
<evidence type="ECO:0000256" key="1">
    <source>
        <dbReference type="SAM" id="MobiDB-lite"/>
    </source>
</evidence>
<accession>A0A9W9RSC8</accession>
<reference evidence="2" key="2">
    <citation type="journal article" date="2023" name="IMA Fungus">
        <title>Comparative genomic study of the Penicillium genus elucidates a diverse pangenome and 15 lateral gene transfer events.</title>
        <authorList>
            <person name="Petersen C."/>
            <person name="Sorensen T."/>
            <person name="Nielsen M.R."/>
            <person name="Sondergaard T.E."/>
            <person name="Sorensen J.L."/>
            <person name="Fitzpatrick D.A."/>
            <person name="Frisvad J.C."/>
            <person name="Nielsen K.L."/>
        </authorList>
    </citation>
    <scope>NUCLEOTIDE SEQUENCE</scope>
    <source>
        <strain evidence="2">IBT 3081</strain>
    </source>
</reference>
<dbReference type="Proteomes" id="UP001147752">
    <property type="component" value="Unassembled WGS sequence"/>
</dbReference>
<keyword evidence="3" id="KW-1185">Reference proteome</keyword>
<comment type="caution">
    <text evidence="2">The sequence shown here is derived from an EMBL/GenBank/DDBJ whole genome shotgun (WGS) entry which is preliminary data.</text>
</comment>
<evidence type="ECO:0000313" key="2">
    <source>
        <dbReference type="EMBL" id="KAJ5365510.1"/>
    </source>
</evidence>